<accession>A0A7J0CGB3</accession>
<sequence length="363" mass="36296">MDVVAGAFQLVRPVAEHPVEDGPADGDEPRVGDPGAVEAVLRLAFLVEPDLGQCRLLRPVVPAGDLGGHAADGVGAALVAGADQEFGVGAQEGGGHGDGGPVGEDEVGAVREVLDQAEEVVPAARVEAGAVFAQLVEDLLHLERGGDRLDEDGGTDRAAGDVQQLLGEEEDVVPEAGLVPVLQLGQVEVRSTAGVELPPGAVEEVEAEVDQGGGNGPFVDDEVLLREMPAPGPDHDGGGPVGEPVLLAGLAGEVDAPVDGVDQGQLALDDVLPGGRGGVLEVRHPHLGTGAQGVDRHPPVGRAGDLHPAVGEARGGPGDPPVGVLADRLGGPREVERGAAAQQRGAAAALGQQVEAAGGEGRV</sequence>
<organism evidence="1 2">
    <name type="scientific">Streptomyces microflavus</name>
    <name type="common">Streptomyces lipmanii</name>
    <dbReference type="NCBI Taxonomy" id="1919"/>
    <lineage>
        <taxon>Bacteria</taxon>
        <taxon>Bacillati</taxon>
        <taxon>Actinomycetota</taxon>
        <taxon>Actinomycetes</taxon>
        <taxon>Kitasatosporales</taxon>
        <taxon>Streptomycetaceae</taxon>
        <taxon>Streptomyces</taxon>
    </lineage>
</organism>
<proteinExistence type="predicted"/>
<dbReference type="AlphaFoldDB" id="A0A7J0CGB3"/>
<dbReference type="Proteomes" id="UP000498740">
    <property type="component" value="Unassembled WGS sequence"/>
</dbReference>
<protein>
    <submittedName>
        <fullName evidence="1">Uncharacterized protein</fullName>
    </submittedName>
</protein>
<comment type="caution">
    <text evidence="1">The sequence shown here is derived from an EMBL/GenBank/DDBJ whole genome shotgun (WGS) entry which is preliminary data.</text>
</comment>
<name>A0A7J0CGB3_STRMI</name>
<reference evidence="1 2" key="1">
    <citation type="submission" date="2020-05" db="EMBL/GenBank/DDBJ databases">
        <title>Whole genome shotgun sequence of Streptomyces microflavus NBRC 13062.</title>
        <authorList>
            <person name="Komaki H."/>
            <person name="Tamura T."/>
        </authorList>
    </citation>
    <scope>NUCLEOTIDE SEQUENCE [LARGE SCALE GENOMIC DNA]</scope>
    <source>
        <strain evidence="1 2">NBRC 13062</strain>
    </source>
</reference>
<evidence type="ECO:0000313" key="2">
    <source>
        <dbReference type="Proteomes" id="UP000498740"/>
    </source>
</evidence>
<evidence type="ECO:0000313" key="1">
    <source>
        <dbReference type="EMBL" id="GFN01502.1"/>
    </source>
</evidence>
<dbReference type="EMBL" id="BLWD01000001">
    <property type="protein sequence ID" value="GFN01502.1"/>
    <property type="molecule type" value="Genomic_DNA"/>
</dbReference>
<gene>
    <name evidence="1" type="ORF">Smic_00580</name>
</gene>